<evidence type="ECO:0000313" key="8">
    <source>
        <dbReference type="EMBL" id="RKD92144.1"/>
    </source>
</evidence>
<dbReference type="Pfam" id="PF04055">
    <property type="entry name" value="Radical_SAM"/>
    <property type="match status" value="1"/>
</dbReference>
<keyword evidence="2" id="KW-0004">4Fe-4S</keyword>
<reference evidence="8 9" key="1">
    <citation type="submission" date="2018-09" db="EMBL/GenBank/DDBJ databases">
        <title>Genomic Encyclopedia of Archaeal and Bacterial Type Strains, Phase II (KMG-II): from individual species to whole genera.</title>
        <authorList>
            <person name="Goeker M."/>
        </authorList>
    </citation>
    <scope>NUCLEOTIDE SEQUENCE [LARGE SCALE GENOMIC DNA]</scope>
    <source>
        <strain evidence="8 9">DSM 27148</strain>
    </source>
</reference>
<dbReference type="SFLD" id="SFLDG01083">
    <property type="entry name" value="Uncharacterised_Radical_SAM_Su"/>
    <property type="match status" value="1"/>
</dbReference>
<evidence type="ECO:0000256" key="4">
    <source>
        <dbReference type="ARBA" id="ARBA00022723"/>
    </source>
</evidence>
<evidence type="ECO:0000256" key="1">
    <source>
        <dbReference type="ARBA" id="ARBA00001966"/>
    </source>
</evidence>
<dbReference type="SUPFAM" id="SSF102114">
    <property type="entry name" value="Radical SAM enzymes"/>
    <property type="match status" value="1"/>
</dbReference>
<evidence type="ECO:0000256" key="6">
    <source>
        <dbReference type="ARBA" id="ARBA00023014"/>
    </source>
</evidence>
<dbReference type="GO" id="GO:0046872">
    <property type="term" value="F:metal ion binding"/>
    <property type="evidence" value="ECO:0007669"/>
    <property type="project" value="UniProtKB-KW"/>
</dbReference>
<name>A0A419W9P4_9BACT</name>
<dbReference type="Gene3D" id="3.20.20.70">
    <property type="entry name" value="Aldolase class I"/>
    <property type="match status" value="1"/>
</dbReference>
<gene>
    <name evidence="8" type="ORF">BC643_2514</name>
</gene>
<feature type="domain" description="Radical SAM core" evidence="7">
    <location>
        <begin position="33"/>
        <end position="140"/>
    </location>
</feature>
<dbReference type="EMBL" id="RAPN01000001">
    <property type="protein sequence ID" value="RKD92144.1"/>
    <property type="molecule type" value="Genomic_DNA"/>
</dbReference>
<keyword evidence="4" id="KW-0479">Metal-binding</keyword>
<proteinExistence type="predicted"/>
<keyword evidence="6" id="KW-0411">Iron-sulfur</keyword>
<comment type="caution">
    <text evidence="8">The sequence shown here is derived from an EMBL/GenBank/DDBJ whole genome shotgun (WGS) entry which is preliminary data.</text>
</comment>
<dbReference type="PANTHER" id="PTHR43787">
    <property type="entry name" value="FEMO COFACTOR BIOSYNTHESIS PROTEIN NIFB-RELATED"/>
    <property type="match status" value="1"/>
</dbReference>
<keyword evidence="3" id="KW-0949">S-adenosyl-L-methionine</keyword>
<evidence type="ECO:0000256" key="2">
    <source>
        <dbReference type="ARBA" id="ARBA00022485"/>
    </source>
</evidence>
<dbReference type="CDD" id="cd01335">
    <property type="entry name" value="Radical_SAM"/>
    <property type="match status" value="1"/>
</dbReference>
<keyword evidence="9" id="KW-1185">Reference proteome</keyword>
<dbReference type="SFLD" id="SFLDS00029">
    <property type="entry name" value="Radical_SAM"/>
    <property type="match status" value="1"/>
</dbReference>
<sequence>MSTFLFDQIIFGPVKSRRLGVSLGINLLPTDSKVCSFDCIYCECGWTPRKREHKAELPQRGEVAKRLEAQLAKMKQNKELPDVITFAGNGEPTMHPDFAEIIDDTIALRNQYAPECRVAVLSNSTMIQKESVFNALLKIDDNILKLDSAIARTVELLDCPMGRFDLESIIDRLAQFGESASIQTLFVRGTHKGEKIDNTTPEELDAWMAALKKIKPGQVMIYTIARDTPAQGLEKISTEEMNKIADRVREAGFEVQVSA</sequence>
<dbReference type="AlphaFoldDB" id="A0A419W9P4"/>
<dbReference type="InterPro" id="IPR013785">
    <property type="entry name" value="Aldolase_TIM"/>
</dbReference>
<dbReference type="InterPro" id="IPR058240">
    <property type="entry name" value="rSAM_sf"/>
</dbReference>
<accession>A0A419W9P4</accession>
<evidence type="ECO:0000256" key="3">
    <source>
        <dbReference type="ARBA" id="ARBA00022691"/>
    </source>
</evidence>
<dbReference type="InterPro" id="IPR040084">
    <property type="entry name" value="GTPase_Obg"/>
</dbReference>
<dbReference type="OrthoDB" id="9795504at2"/>
<keyword evidence="5" id="KW-0408">Iron</keyword>
<dbReference type="RefSeq" id="WP_120273386.1">
    <property type="nucleotide sequence ID" value="NZ_RAPN01000001.1"/>
</dbReference>
<dbReference type="PANTHER" id="PTHR43787:SF11">
    <property type="entry name" value="UPF0026 PROTEIN SLR1464"/>
    <property type="match status" value="1"/>
</dbReference>
<dbReference type="GO" id="GO:0003824">
    <property type="term" value="F:catalytic activity"/>
    <property type="evidence" value="ECO:0007669"/>
    <property type="project" value="InterPro"/>
</dbReference>
<dbReference type="Proteomes" id="UP000283387">
    <property type="component" value="Unassembled WGS sequence"/>
</dbReference>
<evidence type="ECO:0000259" key="7">
    <source>
        <dbReference type="Pfam" id="PF04055"/>
    </source>
</evidence>
<dbReference type="GO" id="GO:0051539">
    <property type="term" value="F:4 iron, 4 sulfur cluster binding"/>
    <property type="evidence" value="ECO:0007669"/>
    <property type="project" value="UniProtKB-KW"/>
</dbReference>
<dbReference type="InterPro" id="IPR007197">
    <property type="entry name" value="rSAM"/>
</dbReference>
<protein>
    <submittedName>
        <fullName evidence="8">Wyosine [tRNA(Phe)-imidazoG37] synthetase (Radical SAM superfamily)</fullName>
    </submittedName>
</protein>
<comment type="cofactor">
    <cofactor evidence="1">
        <name>[4Fe-4S] cluster</name>
        <dbReference type="ChEBI" id="CHEBI:49883"/>
    </cofactor>
</comment>
<evidence type="ECO:0000256" key="5">
    <source>
        <dbReference type="ARBA" id="ARBA00023004"/>
    </source>
</evidence>
<evidence type="ECO:0000313" key="9">
    <source>
        <dbReference type="Proteomes" id="UP000283387"/>
    </source>
</evidence>
<organism evidence="8 9">
    <name type="scientific">Mangrovibacterium diazotrophicum</name>
    <dbReference type="NCBI Taxonomy" id="1261403"/>
    <lineage>
        <taxon>Bacteria</taxon>
        <taxon>Pseudomonadati</taxon>
        <taxon>Bacteroidota</taxon>
        <taxon>Bacteroidia</taxon>
        <taxon>Marinilabiliales</taxon>
        <taxon>Prolixibacteraceae</taxon>
        <taxon>Mangrovibacterium</taxon>
    </lineage>
</organism>